<dbReference type="EMBL" id="FMUE01000026">
    <property type="protein sequence ID" value="SCX36030.1"/>
    <property type="molecule type" value="Genomic_DNA"/>
</dbReference>
<dbReference type="Proteomes" id="UP000187891">
    <property type="component" value="Unassembled WGS sequence"/>
</dbReference>
<sequence length="85" mass="9985">MNARDIIARGKNAERVLEIPELSQTLEAIRMDLFDQFRRTNIVEVEAREDLHRISYALDLFEKKIASYVSQMKFELDKADRLNDA</sequence>
<organism evidence="1 2">
    <name type="scientific">Agrobacterium rosae</name>
    <dbReference type="NCBI Taxonomy" id="1972867"/>
    <lineage>
        <taxon>Bacteria</taxon>
        <taxon>Pseudomonadati</taxon>
        <taxon>Pseudomonadota</taxon>
        <taxon>Alphaproteobacteria</taxon>
        <taxon>Hyphomicrobiales</taxon>
        <taxon>Rhizobiaceae</taxon>
        <taxon>Rhizobium/Agrobacterium group</taxon>
        <taxon>Agrobacterium</taxon>
    </lineage>
</organism>
<dbReference type="RefSeq" id="WP_077123154.1">
    <property type="nucleotide sequence ID" value="NZ_FMUE01000026.1"/>
</dbReference>
<dbReference type="STRING" id="1907666.DSM25559_5288"/>
<dbReference type="AlphaFoldDB" id="A0A1R3U394"/>
<evidence type="ECO:0000313" key="1">
    <source>
        <dbReference type="EMBL" id="SCX36030.1"/>
    </source>
</evidence>
<evidence type="ECO:0000313" key="2">
    <source>
        <dbReference type="Proteomes" id="UP000187891"/>
    </source>
</evidence>
<proteinExistence type="predicted"/>
<accession>A0A1R3U394</accession>
<name>A0A1R3U394_9HYPH</name>
<protein>
    <submittedName>
        <fullName evidence="1">Uncharacterized protein</fullName>
    </submittedName>
</protein>
<gene>
    <name evidence="1" type="ORF">DSM25559_5288</name>
</gene>
<reference evidence="2" key="1">
    <citation type="submission" date="2016-10" db="EMBL/GenBank/DDBJ databases">
        <authorList>
            <person name="Wibberg D."/>
        </authorList>
    </citation>
    <scope>NUCLEOTIDE SEQUENCE [LARGE SCALE GENOMIC DNA]</scope>
</reference>